<dbReference type="InterPro" id="IPR021109">
    <property type="entry name" value="Peptidase_aspartic_dom_sf"/>
</dbReference>
<dbReference type="AlphaFoldDB" id="A0A2I4FMF2"/>
<accession>A0A2I4FMF2</accession>
<name>A0A2I4FMF2_JUGRE</name>
<dbReference type="Gene3D" id="2.40.70.10">
    <property type="entry name" value="Acid Proteases"/>
    <property type="match status" value="1"/>
</dbReference>
<evidence type="ECO:0000313" key="2">
    <source>
        <dbReference type="RefSeq" id="XP_018832839.1"/>
    </source>
</evidence>
<dbReference type="PANTHER" id="PTHR33067:SF31">
    <property type="entry name" value="RNA-DIRECTED DNA POLYMERASE"/>
    <property type="match status" value="1"/>
</dbReference>
<protein>
    <submittedName>
        <fullName evidence="2">Uncharacterized protein LOC109000428</fullName>
    </submittedName>
</protein>
<dbReference type="GeneID" id="109000428"/>
<proteinExistence type="predicted"/>
<dbReference type="RefSeq" id="XP_018832839.1">
    <property type="nucleotide sequence ID" value="XM_018977294.1"/>
</dbReference>
<dbReference type="PANTHER" id="PTHR33067">
    <property type="entry name" value="RNA-DIRECTED DNA POLYMERASE-RELATED"/>
    <property type="match status" value="1"/>
</dbReference>
<reference evidence="2" key="1">
    <citation type="submission" date="2025-08" db="UniProtKB">
        <authorList>
            <consortium name="RefSeq"/>
        </authorList>
    </citation>
    <scope>IDENTIFICATION</scope>
    <source>
        <tissue evidence="2">Leaves</tissue>
    </source>
</reference>
<dbReference type="KEGG" id="jre:109000428"/>
<keyword evidence="1" id="KW-1185">Reference proteome</keyword>
<dbReference type="CDD" id="cd00303">
    <property type="entry name" value="retropepsin_like"/>
    <property type="match status" value="1"/>
</dbReference>
<dbReference type="OrthoDB" id="1732973at2759"/>
<evidence type="ECO:0000313" key="1">
    <source>
        <dbReference type="Proteomes" id="UP000235220"/>
    </source>
</evidence>
<dbReference type="Proteomes" id="UP000235220">
    <property type="component" value="Chromosome 8"/>
</dbReference>
<dbReference type="Gramene" id="Jr08_14470_p1">
    <property type="protein sequence ID" value="cds.Jr08_14470_p1"/>
    <property type="gene ID" value="Jr08_14470"/>
</dbReference>
<sequence length="257" mass="29470">MQYMQKTDVVNQNNSASIQNLEAQILRIAGTLPSNTIINLNEHVKAITLRSGQAYDQPQSVNTERDEEATKNVELEKKEIEYDVKETDREDILSNKRKLEEYETEMLTEESSTILQKKLPPRLKDPRSFTIPCTIVNFYFDKVLYNLEASINLMPLSVFRKLGVGEAKPTTISLQLADKSIKYPRGLFEDVLVKVGKFSFPPDFVALDMEEDEEILLILGQPFLTKGRTLIDVQQAKLILRVSKEQVTFDVFKSMKF</sequence>
<gene>
    <name evidence="2" type="primary">LOC109000428</name>
</gene>
<organism evidence="1 2">
    <name type="scientific">Juglans regia</name>
    <name type="common">English walnut</name>
    <dbReference type="NCBI Taxonomy" id="51240"/>
    <lineage>
        <taxon>Eukaryota</taxon>
        <taxon>Viridiplantae</taxon>
        <taxon>Streptophyta</taxon>
        <taxon>Embryophyta</taxon>
        <taxon>Tracheophyta</taxon>
        <taxon>Spermatophyta</taxon>
        <taxon>Magnoliopsida</taxon>
        <taxon>eudicotyledons</taxon>
        <taxon>Gunneridae</taxon>
        <taxon>Pentapetalae</taxon>
        <taxon>rosids</taxon>
        <taxon>fabids</taxon>
        <taxon>Fagales</taxon>
        <taxon>Juglandaceae</taxon>
        <taxon>Juglans</taxon>
    </lineage>
</organism>